<dbReference type="RefSeq" id="WP_126802771.1">
    <property type="nucleotide sequence ID" value="NZ_PIPL01000001.1"/>
</dbReference>
<protein>
    <recommendedName>
        <fullName evidence="4 13">Tetraacyldisaccharide 4'-kinase</fullName>
        <ecNumber evidence="3 13">2.7.1.130</ecNumber>
    </recommendedName>
    <alternativeName>
        <fullName evidence="12 13">Lipid A 4'-kinase</fullName>
    </alternativeName>
</protein>
<dbReference type="SUPFAM" id="SSF52540">
    <property type="entry name" value="P-loop containing nucleoside triphosphate hydrolases"/>
    <property type="match status" value="1"/>
</dbReference>
<keyword evidence="11 13" id="KW-0443">Lipid metabolism</keyword>
<dbReference type="GO" id="GO:0009245">
    <property type="term" value="P:lipid A biosynthetic process"/>
    <property type="evidence" value="ECO:0007669"/>
    <property type="project" value="UniProtKB-UniRule"/>
</dbReference>
<feature type="binding site" evidence="13">
    <location>
        <begin position="60"/>
        <end position="67"/>
    </location>
    <ligand>
        <name>ATP</name>
        <dbReference type="ChEBI" id="CHEBI:30616"/>
    </ligand>
</feature>
<evidence type="ECO:0000256" key="1">
    <source>
        <dbReference type="ARBA" id="ARBA00002274"/>
    </source>
</evidence>
<evidence type="ECO:0000256" key="3">
    <source>
        <dbReference type="ARBA" id="ARBA00012071"/>
    </source>
</evidence>
<keyword evidence="9 13" id="KW-0418">Kinase</keyword>
<keyword evidence="5 13" id="KW-0444">Lipid biosynthesis</keyword>
<sequence>MSQKIQSWWYAKRLPIWLWPFLPLTFLFIFFSILRRIAYAIRVIPSWKAPVPVIVVGNITVGGTGKTPLVLRLVEELQKAGLRPGVVSRGYGGRGPFPQSVKADSNPLEVGDEPVMLATISGVPVVVSPKRVDAAKYLLAEHQCDVIISDDGLQHYALRRDLEIAVVDAVRGTGNGFRLPCGPLRESRRRLKKVNWALINGAETVTGKQVAMRLVSVGWRSVRTNAEIEKPDGESVIAIAGIGNPLRFFNLLSQEGLHVEETRIFADHHQFSATDFYDVSNRFPVIMTEKDAVKCHSFARPHWYYLKVGAQLPSSFIEDFIKQVKELRHDA</sequence>
<dbReference type="GO" id="GO:0009244">
    <property type="term" value="P:lipopolysaccharide core region biosynthetic process"/>
    <property type="evidence" value="ECO:0007669"/>
    <property type="project" value="TreeGrafter"/>
</dbReference>
<evidence type="ECO:0000256" key="4">
    <source>
        <dbReference type="ARBA" id="ARBA00016436"/>
    </source>
</evidence>
<dbReference type="PANTHER" id="PTHR42724">
    <property type="entry name" value="TETRAACYLDISACCHARIDE 4'-KINASE"/>
    <property type="match status" value="1"/>
</dbReference>
<keyword evidence="8 13" id="KW-0547">Nucleotide-binding</keyword>
<dbReference type="GO" id="GO:0009029">
    <property type="term" value="F:lipid-A 4'-kinase activity"/>
    <property type="evidence" value="ECO:0007669"/>
    <property type="project" value="UniProtKB-UniRule"/>
</dbReference>
<evidence type="ECO:0000313" key="16">
    <source>
        <dbReference type="Proteomes" id="UP000288293"/>
    </source>
</evidence>
<evidence type="ECO:0000313" key="15">
    <source>
        <dbReference type="EMBL" id="RUO25953.1"/>
    </source>
</evidence>
<dbReference type="OrthoDB" id="9766423at2"/>
<keyword evidence="6 13" id="KW-0441">Lipid A biosynthesis</keyword>
<name>A0A432W786_9GAMM</name>
<keyword evidence="7 13" id="KW-0808">Transferase</keyword>
<comment type="catalytic activity">
    <reaction evidence="13">
        <text>a lipid A disaccharide + ATP = a lipid IVA + ADP + H(+)</text>
        <dbReference type="Rhea" id="RHEA:67840"/>
        <dbReference type="ChEBI" id="CHEBI:15378"/>
        <dbReference type="ChEBI" id="CHEBI:30616"/>
        <dbReference type="ChEBI" id="CHEBI:176343"/>
        <dbReference type="ChEBI" id="CHEBI:176425"/>
        <dbReference type="ChEBI" id="CHEBI:456216"/>
        <dbReference type="EC" id="2.7.1.130"/>
    </reaction>
</comment>
<proteinExistence type="inferred from homology"/>
<keyword evidence="14" id="KW-1133">Transmembrane helix</keyword>
<dbReference type="AlphaFoldDB" id="A0A432W786"/>
<dbReference type="HAMAP" id="MF_00409">
    <property type="entry name" value="LpxK"/>
    <property type="match status" value="1"/>
</dbReference>
<dbReference type="EMBL" id="PIPL01000001">
    <property type="protein sequence ID" value="RUO25953.1"/>
    <property type="molecule type" value="Genomic_DNA"/>
</dbReference>
<evidence type="ECO:0000256" key="6">
    <source>
        <dbReference type="ARBA" id="ARBA00022556"/>
    </source>
</evidence>
<evidence type="ECO:0000256" key="7">
    <source>
        <dbReference type="ARBA" id="ARBA00022679"/>
    </source>
</evidence>
<dbReference type="InterPro" id="IPR003758">
    <property type="entry name" value="LpxK"/>
</dbReference>
<organism evidence="15 16">
    <name type="scientific">Aliidiomarina minuta</name>
    <dbReference type="NCBI Taxonomy" id="880057"/>
    <lineage>
        <taxon>Bacteria</taxon>
        <taxon>Pseudomonadati</taxon>
        <taxon>Pseudomonadota</taxon>
        <taxon>Gammaproteobacteria</taxon>
        <taxon>Alteromonadales</taxon>
        <taxon>Idiomarinaceae</taxon>
        <taxon>Aliidiomarina</taxon>
    </lineage>
</organism>
<keyword evidence="14" id="KW-0812">Transmembrane</keyword>
<keyword evidence="10 13" id="KW-0067">ATP-binding</keyword>
<comment type="similarity">
    <text evidence="13">Belongs to the LpxK family.</text>
</comment>
<evidence type="ECO:0000256" key="8">
    <source>
        <dbReference type="ARBA" id="ARBA00022741"/>
    </source>
</evidence>
<feature type="transmembrane region" description="Helical" evidence="14">
    <location>
        <begin position="16"/>
        <end position="34"/>
    </location>
</feature>
<dbReference type="InterPro" id="IPR027417">
    <property type="entry name" value="P-loop_NTPase"/>
</dbReference>
<comment type="caution">
    <text evidence="15">The sequence shown here is derived from an EMBL/GenBank/DDBJ whole genome shotgun (WGS) entry which is preliminary data.</text>
</comment>
<keyword evidence="14" id="KW-0472">Membrane</keyword>
<evidence type="ECO:0000256" key="14">
    <source>
        <dbReference type="SAM" id="Phobius"/>
    </source>
</evidence>
<keyword evidence="16" id="KW-1185">Reference proteome</keyword>
<evidence type="ECO:0000256" key="13">
    <source>
        <dbReference type="HAMAP-Rule" id="MF_00409"/>
    </source>
</evidence>
<reference evidence="15 16" key="1">
    <citation type="journal article" date="2011" name="Front. Microbiol.">
        <title>Genomic signatures of strain selection and enhancement in Bacillus atrophaeus var. globigii, a historical biowarfare simulant.</title>
        <authorList>
            <person name="Gibbons H.S."/>
            <person name="Broomall S.M."/>
            <person name="McNew L.A."/>
            <person name="Daligault H."/>
            <person name="Chapman C."/>
            <person name="Bruce D."/>
            <person name="Karavis M."/>
            <person name="Krepps M."/>
            <person name="McGregor P.A."/>
            <person name="Hong C."/>
            <person name="Park K.H."/>
            <person name="Akmal A."/>
            <person name="Feldman A."/>
            <person name="Lin J.S."/>
            <person name="Chang W.E."/>
            <person name="Higgs B.W."/>
            <person name="Demirev P."/>
            <person name="Lindquist J."/>
            <person name="Liem A."/>
            <person name="Fochler E."/>
            <person name="Read T.D."/>
            <person name="Tapia R."/>
            <person name="Johnson S."/>
            <person name="Bishop-Lilly K.A."/>
            <person name="Detter C."/>
            <person name="Han C."/>
            <person name="Sozhamannan S."/>
            <person name="Rosenzweig C.N."/>
            <person name="Skowronski E.W."/>
        </authorList>
    </citation>
    <scope>NUCLEOTIDE SEQUENCE [LARGE SCALE GENOMIC DNA]</scope>
    <source>
        <strain evidence="15 16">MLST1</strain>
    </source>
</reference>
<dbReference type="Pfam" id="PF02606">
    <property type="entry name" value="LpxK"/>
    <property type="match status" value="1"/>
</dbReference>
<evidence type="ECO:0000256" key="5">
    <source>
        <dbReference type="ARBA" id="ARBA00022516"/>
    </source>
</evidence>
<evidence type="ECO:0000256" key="10">
    <source>
        <dbReference type="ARBA" id="ARBA00022840"/>
    </source>
</evidence>
<dbReference type="UniPathway" id="UPA00359">
    <property type="reaction ID" value="UER00482"/>
</dbReference>
<dbReference type="EC" id="2.7.1.130" evidence="3 13"/>
<evidence type="ECO:0000256" key="11">
    <source>
        <dbReference type="ARBA" id="ARBA00023098"/>
    </source>
</evidence>
<dbReference type="PANTHER" id="PTHR42724:SF1">
    <property type="entry name" value="TETRAACYLDISACCHARIDE 4'-KINASE, MITOCHONDRIAL-RELATED"/>
    <property type="match status" value="1"/>
</dbReference>
<comment type="function">
    <text evidence="1 13">Transfers the gamma-phosphate of ATP to the 4'-position of a tetraacyldisaccharide 1-phosphate intermediate (termed DS-1-P) to form tetraacyldisaccharide 1,4'-bis-phosphate (lipid IVA).</text>
</comment>
<dbReference type="NCBIfam" id="TIGR00682">
    <property type="entry name" value="lpxK"/>
    <property type="match status" value="1"/>
</dbReference>
<comment type="pathway">
    <text evidence="2 13">Glycolipid biosynthesis; lipid IV(A) biosynthesis; lipid IV(A) from (3R)-3-hydroxytetradecanoyl-[acyl-carrier-protein] and UDP-N-acetyl-alpha-D-glucosamine: step 6/6.</text>
</comment>
<dbReference type="GO" id="GO:0005886">
    <property type="term" value="C:plasma membrane"/>
    <property type="evidence" value="ECO:0007669"/>
    <property type="project" value="TreeGrafter"/>
</dbReference>
<gene>
    <name evidence="13" type="primary">lpxK</name>
    <name evidence="15" type="ORF">CWE09_04295</name>
</gene>
<evidence type="ECO:0000256" key="12">
    <source>
        <dbReference type="ARBA" id="ARBA00029757"/>
    </source>
</evidence>
<dbReference type="Proteomes" id="UP000288293">
    <property type="component" value="Unassembled WGS sequence"/>
</dbReference>
<accession>A0A432W786</accession>
<evidence type="ECO:0000256" key="2">
    <source>
        <dbReference type="ARBA" id="ARBA00004870"/>
    </source>
</evidence>
<evidence type="ECO:0000256" key="9">
    <source>
        <dbReference type="ARBA" id="ARBA00022777"/>
    </source>
</evidence>
<dbReference type="GO" id="GO:0005524">
    <property type="term" value="F:ATP binding"/>
    <property type="evidence" value="ECO:0007669"/>
    <property type="project" value="UniProtKB-UniRule"/>
</dbReference>